<reference evidence="4" key="1">
    <citation type="submission" date="2016-09" db="EMBL/GenBank/DDBJ databases">
        <authorList>
            <person name="Varghese N."/>
            <person name="Submissions S."/>
        </authorList>
    </citation>
    <scope>NUCLEOTIDE SEQUENCE [LARGE SCALE GENOMIC DNA]</scope>
    <source>
        <strain evidence="4">ANC 4422</strain>
    </source>
</reference>
<keyword evidence="4" id="KW-1185">Reference proteome</keyword>
<feature type="domain" description="PLD phosphodiesterase" evidence="2">
    <location>
        <begin position="335"/>
        <end position="362"/>
    </location>
</feature>
<feature type="chain" id="PRO_5017474782" evidence="1">
    <location>
        <begin position="29"/>
        <end position="413"/>
    </location>
</feature>
<dbReference type="Gene3D" id="3.30.870.10">
    <property type="entry name" value="Endonuclease Chain A"/>
    <property type="match status" value="2"/>
</dbReference>
<evidence type="ECO:0000259" key="2">
    <source>
        <dbReference type="PROSITE" id="PS50035"/>
    </source>
</evidence>
<keyword evidence="1" id="KW-0732">Signal</keyword>
<protein>
    <submittedName>
        <fullName evidence="3">Phosphatidylserine/phosphatidylglycerophosphate/cardiolipin synthase</fullName>
    </submittedName>
</protein>
<accession>A0A1G6GIT8</accession>
<dbReference type="CDD" id="cd09107">
    <property type="entry name" value="PLDc_vPLD3_4_5_like_2"/>
    <property type="match status" value="1"/>
</dbReference>
<evidence type="ECO:0000313" key="4">
    <source>
        <dbReference type="Proteomes" id="UP000242501"/>
    </source>
</evidence>
<organism evidence="3 4">
    <name type="scientific">Acinetobacter boissieri</name>
    <dbReference type="NCBI Taxonomy" id="1219383"/>
    <lineage>
        <taxon>Bacteria</taxon>
        <taxon>Pseudomonadati</taxon>
        <taxon>Pseudomonadota</taxon>
        <taxon>Gammaproteobacteria</taxon>
        <taxon>Moraxellales</taxon>
        <taxon>Moraxellaceae</taxon>
        <taxon>Acinetobacter</taxon>
    </lineage>
</organism>
<dbReference type="PROSITE" id="PS50035">
    <property type="entry name" value="PLD"/>
    <property type="match status" value="2"/>
</dbReference>
<dbReference type="InterPro" id="IPR050874">
    <property type="entry name" value="Diverse_PLD-related"/>
</dbReference>
<dbReference type="AlphaFoldDB" id="A0A1G6GIT8"/>
<feature type="signal peptide" evidence="1">
    <location>
        <begin position="1"/>
        <end position="28"/>
    </location>
</feature>
<dbReference type="InterPro" id="IPR025202">
    <property type="entry name" value="PLD-like_dom"/>
</dbReference>
<dbReference type="RefSeq" id="WP_213030486.1">
    <property type="nucleotide sequence ID" value="NZ_FMYL01000001.1"/>
</dbReference>
<dbReference type="EMBL" id="FMYL01000001">
    <property type="protein sequence ID" value="SDB81854.1"/>
    <property type="molecule type" value="Genomic_DNA"/>
</dbReference>
<feature type="domain" description="PLD phosphodiesterase" evidence="2">
    <location>
        <begin position="138"/>
        <end position="165"/>
    </location>
</feature>
<dbReference type="PANTHER" id="PTHR10185:SF17">
    <property type="entry name" value="GM01519P-RELATED"/>
    <property type="match status" value="1"/>
</dbReference>
<evidence type="ECO:0000313" key="3">
    <source>
        <dbReference type="EMBL" id="SDB81854.1"/>
    </source>
</evidence>
<dbReference type="Pfam" id="PF13091">
    <property type="entry name" value="PLDc_2"/>
    <property type="match status" value="2"/>
</dbReference>
<dbReference type="GO" id="GO:0006793">
    <property type="term" value="P:phosphorus metabolic process"/>
    <property type="evidence" value="ECO:0007669"/>
    <property type="project" value="UniProtKB-ARBA"/>
</dbReference>
<proteinExistence type="predicted"/>
<gene>
    <name evidence="3" type="ORF">SAMN05421733_101223</name>
</gene>
<name>A0A1G6GIT8_9GAMM</name>
<dbReference type="SMART" id="SM00155">
    <property type="entry name" value="PLDc"/>
    <property type="match status" value="2"/>
</dbReference>
<dbReference type="PANTHER" id="PTHR10185">
    <property type="entry name" value="PHOSPHOLIPASE D - RELATED"/>
    <property type="match status" value="1"/>
</dbReference>
<dbReference type="Proteomes" id="UP000242501">
    <property type="component" value="Unassembled WGS sequence"/>
</dbReference>
<dbReference type="GO" id="GO:0003824">
    <property type="term" value="F:catalytic activity"/>
    <property type="evidence" value="ECO:0007669"/>
    <property type="project" value="InterPro"/>
</dbReference>
<dbReference type="STRING" id="1219383.SAMN05421733_101223"/>
<dbReference type="InterPro" id="IPR001736">
    <property type="entry name" value="PLipase_D/transphosphatidylase"/>
</dbReference>
<evidence type="ECO:0000256" key="1">
    <source>
        <dbReference type="SAM" id="SignalP"/>
    </source>
</evidence>
<sequence length="413" mass="46964">MLNVKLPKQVACLGVFLMSFGFSHMVHAQTTRDFELVVNIPTETTLKHLELPDAQSTWQQLFDGATSDIEIAQFYVYSLPDTALDTVLQSLKRAGQRGVKIRFLLDEKGLGLSNPDTIQYIQRIPNLEWKVMDFSKIGNGIIHAKYFIVDGRVAFVGSQNFDWRALKHIHETGLKIQDSHIVEQMKQIFQADWNNQTHLENQQAIEKITQHQMPADVTQNDYLLASPPEVTPSNIYTAVDNFPKLIASAQSNINIQVMQYSPLSYAEGKGKRVFYGLIDTSLRAAAARGVKINLMIADWNIRYPDILWIKSLALVPNINIKIVTIPKSKDGFIPYARVIHSKYMTIDHKTAWVGTSNWSGGYFDQSRNIEVVLNNKPEITQNLDRLYDDLWQSDYAHAVDVNMPYKPVNPAKE</sequence>
<dbReference type="SUPFAM" id="SSF56024">
    <property type="entry name" value="Phospholipase D/nuclease"/>
    <property type="match status" value="2"/>
</dbReference>